<keyword evidence="12" id="KW-0472">Membrane</keyword>
<dbReference type="InterPro" id="IPR050388">
    <property type="entry name" value="ABC_Ni/Peptide_Import"/>
</dbReference>
<keyword evidence="4" id="KW-1003">Cell membrane</keyword>
<evidence type="ECO:0000256" key="10">
    <source>
        <dbReference type="ARBA" id="ARBA00022967"/>
    </source>
</evidence>
<reference evidence="19 20" key="1">
    <citation type="submission" date="2009-03" db="EMBL/GenBank/DDBJ databases">
        <authorList>
            <person name="Setubal J.C."/>
            <person name="Boyle S."/>
            <person name="Crasta O.R."/>
            <person name="Gillespie J.J."/>
            <person name="Kenyon R.W."/>
            <person name="Lu J."/>
            <person name="Mane S."/>
            <person name="Nagrani S."/>
            <person name="Shallom J.M."/>
            <person name="Shallom S."/>
            <person name="Shukla M."/>
            <person name="Snyder E.E."/>
            <person name="Sobral B.W."/>
            <person name="Wattam A.R."/>
            <person name="Will R."/>
            <person name="Williams K."/>
            <person name="Yoo H."/>
            <person name="Bruce D.H."/>
            <person name="Detter C."/>
            <person name="Munk C."/>
            <person name="Brettin T.S."/>
            <person name="Ficht T."/>
        </authorList>
    </citation>
    <scope>NUCLEOTIDE SEQUENCE [LARGE SCALE GENOMIC DNA]</scope>
    <source>
        <strain evidence="19 20">Cudo</strain>
    </source>
</reference>
<dbReference type="Gene3D" id="3.40.50.300">
    <property type="entry name" value="P-loop containing nucleotide triphosphate hydrolases"/>
    <property type="match status" value="2"/>
</dbReference>
<evidence type="ECO:0000256" key="14">
    <source>
        <dbReference type="ARBA" id="ARBA00038669"/>
    </source>
</evidence>
<evidence type="ECO:0000256" key="15">
    <source>
        <dbReference type="ARBA" id="ARBA00039098"/>
    </source>
</evidence>
<evidence type="ECO:0000256" key="4">
    <source>
        <dbReference type="ARBA" id="ARBA00022475"/>
    </source>
</evidence>
<dbReference type="GO" id="GO:0005886">
    <property type="term" value="C:plasma membrane"/>
    <property type="evidence" value="ECO:0007669"/>
    <property type="project" value="UniProtKB-SubCell"/>
</dbReference>
<comment type="similarity">
    <text evidence="2">Belongs to the ABC transporter superfamily.</text>
</comment>
<comment type="function">
    <text evidence="13">Probably part of an ABC transporter complex that could be involved in peptide import. Probably responsible for energy coupling to the transport system.</text>
</comment>
<evidence type="ECO:0000313" key="20">
    <source>
        <dbReference type="Proteomes" id="UP000003678"/>
    </source>
</evidence>
<proteinExistence type="inferred from homology"/>
<evidence type="ECO:0000256" key="13">
    <source>
        <dbReference type="ARBA" id="ARBA00025070"/>
    </source>
</evidence>
<gene>
    <name evidence="19" type="ORF">BCETI_6000848</name>
</gene>
<comment type="caution">
    <text evidence="19">The sequence shown here is derived from an EMBL/GenBank/DDBJ whole genome shotgun (WGS) entry which is preliminary data.</text>
</comment>
<evidence type="ECO:0000256" key="12">
    <source>
        <dbReference type="ARBA" id="ARBA00023136"/>
    </source>
</evidence>
<dbReference type="NCBIfam" id="NF007739">
    <property type="entry name" value="PRK10419.1"/>
    <property type="match status" value="2"/>
</dbReference>
<dbReference type="GO" id="GO:0015833">
    <property type="term" value="P:peptide transport"/>
    <property type="evidence" value="ECO:0007669"/>
    <property type="project" value="UniProtKB-KW"/>
</dbReference>
<dbReference type="PROSITE" id="PS00211">
    <property type="entry name" value="ABC_TRANSPORTER_1"/>
    <property type="match status" value="2"/>
</dbReference>
<keyword evidence="5" id="KW-0997">Cell inner membrane</keyword>
<dbReference type="PANTHER" id="PTHR43297:SF13">
    <property type="entry name" value="NICKEL ABC TRANSPORTER, ATP-BINDING PROTEIN"/>
    <property type="match status" value="1"/>
</dbReference>
<dbReference type="FunFam" id="3.40.50.300:FF:000016">
    <property type="entry name" value="Oligopeptide ABC transporter ATP-binding component"/>
    <property type="match status" value="2"/>
</dbReference>
<evidence type="ECO:0000256" key="6">
    <source>
        <dbReference type="ARBA" id="ARBA00022741"/>
    </source>
</evidence>
<dbReference type="CDD" id="cd03257">
    <property type="entry name" value="ABC_NikE_OppD_transporters"/>
    <property type="match status" value="2"/>
</dbReference>
<organism evidence="19 20">
    <name type="scientific">Brucella ceti str. Cudo</name>
    <dbReference type="NCBI Taxonomy" id="595497"/>
    <lineage>
        <taxon>Bacteria</taxon>
        <taxon>Pseudomonadati</taxon>
        <taxon>Pseudomonadota</taxon>
        <taxon>Alphaproteobacteria</taxon>
        <taxon>Hyphomicrobiales</taxon>
        <taxon>Brucellaceae</taxon>
        <taxon>Brucella/Ochrobactrum group</taxon>
        <taxon>Brucella</taxon>
    </lineage>
</organism>
<dbReference type="Proteomes" id="UP000003678">
    <property type="component" value="Unassembled WGS sequence"/>
</dbReference>
<dbReference type="InterPro" id="IPR027417">
    <property type="entry name" value="P-loop_NTPase"/>
</dbReference>
<keyword evidence="6" id="KW-0547">Nucleotide-binding</keyword>
<dbReference type="SUPFAM" id="SSF52540">
    <property type="entry name" value="P-loop containing nucleoside triphosphate hydrolases"/>
    <property type="match status" value="2"/>
</dbReference>
<comment type="catalytic activity">
    <reaction evidence="17">
        <text>Ni(2+)(out) + ATP + H2O = Ni(2+)(in) + ADP + phosphate + H(+)</text>
        <dbReference type="Rhea" id="RHEA:15557"/>
        <dbReference type="ChEBI" id="CHEBI:15377"/>
        <dbReference type="ChEBI" id="CHEBI:15378"/>
        <dbReference type="ChEBI" id="CHEBI:30616"/>
        <dbReference type="ChEBI" id="CHEBI:43474"/>
        <dbReference type="ChEBI" id="CHEBI:49786"/>
        <dbReference type="ChEBI" id="CHEBI:456216"/>
        <dbReference type="EC" id="7.2.2.11"/>
    </reaction>
    <physiologicalReaction direction="left-to-right" evidence="17">
        <dbReference type="Rhea" id="RHEA:15558"/>
    </physiologicalReaction>
</comment>
<dbReference type="GO" id="GO:0015031">
    <property type="term" value="P:protein transport"/>
    <property type="evidence" value="ECO:0007669"/>
    <property type="project" value="UniProtKB-KW"/>
</dbReference>
<keyword evidence="11" id="KW-0406">Ion transport</keyword>
<dbReference type="InterPro" id="IPR003593">
    <property type="entry name" value="AAA+_ATPase"/>
</dbReference>
<evidence type="ECO:0000256" key="17">
    <source>
        <dbReference type="ARBA" id="ARBA00048610"/>
    </source>
</evidence>
<protein>
    <recommendedName>
        <fullName evidence="16">Nickel import system ATP-binding protein NikD</fullName>
        <ecNumber evidence="15">7.2.2.11</ecNumber>
    </recommendedName>
</protein>
<evidence type="ECO:0000256" key="2">
    <source>
        <dbReference type="ARBA" id="ARBA00005417"/>
    </source>
</evidence>
<comment type="subunit">
    <text evidence="14">The complex is composed of two ATP-binding proteins (NikD and NikE), two transmembrane proteins (NikB and NikC) and a solute-binding protein (NikA).</text>
</comment>
<keyword evidence="10" id="KW-1278">Translocase</keyword>
<dbReference type="InterPro" id="IPR013563">
    <property type="entry name" value="Oligopep_ABC_C"/>
</dbReference>
<evidence type="ECO:0000256" key="16">
    <source>
        <dbReference type="ARBA" id="ARBA00044143"/>
    </source>
</evidence>
<dbReference type="InterPro" id="IPR003439">
    <property type="entry name" value="ABC_transporter-like_ATP-bd"/>
</dbReference>
<dbReference type="NCBIfam" id="NF008453">
    <property type="entry name" value="PRK11308.1"/>
    <property type="match status" value="2"/>
</dbReference>
<evidence type="ECO:0000256" key="11">
    <source>
        <dbReference type="ARBA" id="ARBA00023065"/>
    </source>
</evidence>
<dbReference type="EMBL" id="ACJD01000006">
    <property type="protein sequence ID" value="EEH13863.1"/>
    <property type="molecule type" value="Genomic_DNA"/>
</dbReference>
<dbReference type="Pfam" id="PF08352">
    <property type="entry name" value="oligo_HPY"/>
    <property type="match status" value="2"/>
</dbReference>
<feature type="domain" description="ABC transporter" evidence="18">
    <location>
        <begin position="24"/>
        <end position="271"/>
    </location>
</feature>
<dbReference type="GO" id="GO:0015413">
    <property type="term" value="F:ABC-type nickel transporter activity"/>
    <property type="evidence" value="ECO:0007669"/>
    <property type="project" value="UniProtKB-EC"/>
</dbReference>
<evidence type="ECO:0000256" key="9">
    <source>
        <dbReference type="ARBA" id="ARBA00022927"/>
    </source>
</evidence>
<dbReference type="SMART" id="SM00382">
    <property type="entry name" value="AAA"/>
    <property type="match status" value="2"/>
</dbReference>
<dbReference type="InterPro" id="IPR017871">
    <property type="entry name" value="ABC_transporter-like_CS"/>
</dbReference>
<dbReference type="PANTHER" id="PTHR43297">
    <property type="entry name" value="OLIGOPEPTIDE TRANSPORT ATP-BINDING PROTEIN APPD"/>
    <property type="match status" value="1"/>
</dbReference>
<keyword evidence="7 19" id="KW-0067">ATP-binding</keyword>
<evidence type="ECO:0000256" key="7">
    <source>
        <dbReference type="ARBA" id="ARBA00022840"/>
    </source>
</evidence>
<evidence type="ECO:0000259" key="18">
    <source>
        <dbReference type="PROSITE" id="PS50893"/>
    </source>
</evidence>
<evidence type="ECO:0000313" key="19">
    <source>
        <dbReference type="EMBL" id="EEH13863.1"/>
    </source>
</evidence>
<evidence type="ECO:0000256" key="5">
    <source>
        <dbReference type="ARBA" id="ARBA00022519"/>
    </source>
</evidence>
<keyword evidence="9" id="KW-0653">Protein transport</keyword>
<evidence type="ECO:0000256" key="3">
    <source>
        <dbReference type="ARBA" id="ARBA00022448"/>
    </source>
</evidence>
<evidence type="ECO:0000256" key="8">
    <source>
        <dbReference type="ARBA" id="ARBA00022856"/>
    </source>
</evidence>
<name>C0GA99_9HYPH</name>
<dbReference type="Pfam" id="PF00005">
    <property type="entry name" value="ABC_tran"/>
    <property type="match status" value="2"/>
</dbReference>
<evidence type="ECO:0000256" key="1">
    <source>
        <dbReference type="ARBA" id="ARBA00004417"/>
    </source>
</evidence>
<accession>C0GA99</accession>
<sequence length="551" mass="61136">MATACATALTRRIAEMTTENILSVRDLRVTFDTHDGPVQAVRGINLDVKAGETIAIVGESGSGKSQTTMAMMGLLAQNGKATGQALYRGQDLIGLSEKELNKIRGAKITMIFQEPMTSLDPLYRIGDQLAEPLRYHRGLSKKDARPRILELLKLVGIPEPERRIDSYPYELSGGQRQRVMIAMALANEPDILIADEPTTALDVTIQAQILDLLADLQKRLGMAVVFITHDLGIVRRFADRVYVMRSGEVVETGVTEKLFTAPEHPYTRMLLDAEPEGEKAPPPDDSPVLIRADNVKVNFLINKPWIGAANYLTAVNDVSLTLKEGQTIGIVGESGSGKSTLGRAILRLIESEGRIAYLGQELPRESQAMRAKRRELQLVFQDPFGSLSPRMTIGRIITEGLLIHEPQLSAKDRDRRAQEALREVGMDPAMRNRYPHEFSGGQRQRIAIARTMILKPRVIVLDEPTSALDRSVQKQIVTLLRDLQKDHGLSYLFISHDMAVVRAVSDYVIVMKNGKIVEQGDTEQVFDHPREEYTKALMAAALSEERFGTNG</sequence>
<keyword evidence="8" id="KW-0571">Peptide transport</keyword>
<dbReference type="PROSITE" id="PS50893">
    <property type="entry name" value="ABC_TRANSPORTER_2"/>
    <property type="match status" value="2"/>
</dbReference>
<keyword evidence="3" id="KW-0813">Transport</keyword>
<dbReference type="GO" id="GO:0005524">
    <property type="term" value="F:ATP binding"/>
    <property type="evidence" value="ECO:0007669"/>
    <property type="project" value="UniProtKB-KW"/>
</dbReference>
<dbReference type="EC" id="7.2.2.11" evidence="15"/>
<comment type="subcellular location">
    <subcellularLocation>
        <location evidence="1">Cell inner membrane</location>
        <topology evidence="1">Peripheral membrane protein</topology>
    </subcellularLocation>
</comment>
<dbReference type="GO" id="GO:0016887">
    <property type="term" value="F:ATP hydrolysis activity"/>
    <property type="evidence" value="ECO:0007669"/>
    <property type="project" value="InterPro"/>
</dbReference>
<dbReference type="AlphaFoldDB" id="C0GA99"/>
<feature type="domain" description="ABC transporter" evidence="18">
    <location>
        <begin position="290"/>
        <end position="538"/>
    </location>
</feature>